<keyword evidence="4 5" id="KW-0472">Membrane</keyword>
<evidence type="ECO:0000256" key="1">
    <source>
        <dbReference type="ARBA" id="ARBA00004141"/>
    </source>
</evidence>
<feature type="transmembrane region" description="Helical" evidence="5">
    <location>
        <begin position="26"/>
        <end position="50"/>
    </location>
</feature>
<dbReference type="Proteomes" id="UP000076998">
    <property type="component" value="Unassembled WGS sequence"/>
</dbReference>
<evidence type="ECO:0000313" key="7">
    <source>
        <dbReference type="Proteomes" id="UP000076998"/>
    </source>
</evidence>
<evidence type="ECO:0000256" key="2">
    <source>
        <dbReference type="ARBA" id="ARBA00022692"/>
    </source>
</evidence>
<name>A0A177K7U1_9MICO</name>
<reference evidence="6 7" key="1">
    <citation type="submission" date="2016-02" db="EMBL/GenBank/DDBJ databases">
        <authorList>
            <person name="Wen L."/>
            <person name="He K."/>
            <person name="Yang H."/>
        </authorList>
    </citation>
    <scope>NUCLEOTIDE SEQUENCE [LARGE SCALE GENOMIC DNA]</scope>
    <source>
        <strain evidence="6 7">CD11_3</strain>
    </source>
</reference>
<dbReference type="InterPro" id="IPR019109">
    <property type="entry name" value="MamF_MmsF"/>
</dbReference>
<accession>A0A177K7U1</accession>
<comment type="caution">
    <text evidence="6">The sequence shown here is derived from an EMBL/GenBank/DDBJ whole genome shotgun (WGS) entry which is preliminary data.</text>
</comment>
<dbReference type="RefSeq" id="WP_064003423.1">
    <property type="nucleotide sequence ID" value="NZ_LSTV01000004.1"/>
</dbReference>
<dbReference type="EMBL" id="LSTV01000004">
    <property type="protein sequence ID" value="OAH49470.1"/>
    <property type="molecule type" value="Genomic_DNA"/>
</dbReference>
<evidence type="ECO:0000256" key="3">
    <source>
        <dbReference type="ARBA" id="ARBA00022989"/>
    </source>
</evidence>
<gene>
    <name evidence="6" type="ORF">AYL44_11480</name>
</gene>
<evidence type="ECO:0000256" key="4">
    <source>
        <dbReference type="ARBA" id="ARBA00023136"/>
    </source>
</evidence>
<evidence type="ECO:0000256" key="5">
    <source>
        <dbReference type="SAM" id="Phobius"/>
    </source>
</evidence>
<feature type="transmembrane region" description="Helical" evidence="5">
    <location>
        <begin position="88"/>
        <end position="107"/>
    </location>
</feature>
<sequence length="125" mass="13489">MTMPPPPPPAQPYPVAPPLRPEDEKLWATLTHLSGIFLSFVGALVVYLVLRDRGPFIRAHSAAALNFQLTVLIAAFVCIPLSLIGIGFLLLLAVGVYALVIEIVAAVKASQGQWYTPPLSIRFVS</sequence>
<feature type="transmembrane region" description="Helical" evidence="5">
    <location>
        <begin position="62"/>
        <end position="82"/>
    </location>
</feature>
<keyword evidence="2 5" id="KW-0812">Transmembrane</keyword>
<protein>
    <recommendedName>
        <fullName evidence="8">DUF4870 domain-containing protein</fullName>
    </recommendedName>
</protein>
<evidence type="ECO:0008006" key="8">
    <source>
        <dbReference type="Google" id="ProtNLM"/>
    </source>
</evidence>
<proteinExistence type="predicted"/>
<comment type="subcellular location">
    <subcellularLocation>
        <location evidence="1">Membrane</location>
        <topology evidence="1">Multi-pass membrane protein</topology>
    </subcellularLocation>
</comment>
<dbReference type="OrthoDB" id="9808930at2"/>
<evidence type="ECO:0000313" key="6">
    <source>
        <dbReference type="EMBL" id="OAH49470.1"/>
    </source>
</evidence>
<organism evidence="6 7">
    <name type="scientific">Microbacterium oleivorans</name>
    <dbReference type="NCBI Taxonomy" id="273677"/>
    <lineage>
        <taxon>Bacteria</taxon>
        <taxon>Bacillati</taxon>
        <taxon>Actinomycetota</taxon>
        <taxon>Actinomycetes</taxon>
        <taxon>Micrococcales</taxon>
        <taxon>Microbacteriaceae</taxon>
        <taxon>Microbacterium</taxon>
    </lineage>
</organism>
<keyword evidence="3 5" id="KW-1133">Transmembrane helix</keyword>
<dbReference type="Pfam" id="PF09685">
    <property type="entry name" value="MamF_MmsF"/>
    <property type="match status" value="1"/>
</dbReference>
<dbReference type="AlphaFoldDB" id="A0A177K7U1"/>